<evidence type="ECO:0000313" key="1">
    <source>
        <dbReference type="EMBL" id="KAF4140394.1"/>
    </source>
</evidence>
<sequence length="81" mass="8871">MNVVGTELNEIYLGAPRAQVNATEQDDAVNIGHHAIDLTSAVREGLVLALVHERLTCAVPAVFAARVYLRLKSREILDQSF</sequence>
<dbReference type="EMBL" id="JAACNO010001467">
    <property type="protein sequence ID" value="KAF4140394.1"/>
    <property type="molecule type" value="Genomic_DNA"/>
</dbReference>
<name>A0A8S9UMW4_PHYIN</name>
<dbReference type="Proteomes" id="UP000704712">
    <property type="component" value="Unassembled WGS sequence"/>
</dbReference>
<organism evidence="1 2">
    <name type="scientific">Phytophthora infestans</name>
    <name type="common">Potato late blight agent</name>
    <name type="synonym">Botrytis infestans</name>
    <dbReference type="NCBI Taxonomy" id="4787"/>
    <lineage>
        <taxon>Eukaryota</taxon>
        <taxon>Sar</taxon>
        <taxon>Stramenopiles</taxon>
        <taxon>Oomycota</taxon>
        <taxon>Peronosporomycetes</taxon>
        <taxon>Peronosporales</taxon>
        <taxon>Peronosporaceae</taxon>
        <taxon>Phytophthora</taxon>
    </lineage>
</organism>
<proteinExistence type="predicted"/>
<comment type="caution">
    <text evidence="1">The sequence shown here is derived from an EMBL/GenBank/DDBJ whole genome shotgun (WGS) entry which is preliminary data.</text>
</comment>
<evidence type="ECO:0000313" key="2">
    <source>
        <dbReference type="Proteomes" id="UP000704712"/>
    </source>
</evidence>
<dbReference type="AlphaFoldDB" id="A0A8S9UMW4"/>
<gene>
    <name evidence="1" type="ORF">GN958_ATG10391</name>
</gene>
<protein>
    <submittedName>
        <fullName evidence="1">Uncharacterized protein</fullName>
    </submittedName>
</protein>
<accession>A0A8S9UMW4</accession>
<reference evidence="1" key="1">
    <citation type="submission" date="2020-03" db="EMBL/GenBank/DDBJ databases">
        <title>Hybrid Assembly of Korean Phytophthora infestans isolates.</title>
        <authorList>
            <person name="Prokchorchik M."/>
            <person name="Lee Y."/>
            <person name="Seo J."/>
            <person name="Cho J.-H."/>
            <person name="Park Y.-E."/>
            <person name="Jang D.-C."/>
            <person name="Im J.-S."/>
            <person name="Choi J.-G."/>
            <person name="Park H.-J."/>
            <person name="Lee G.-B."/>
            <person name="Lee Y.-G."/>
            <person name="Hong S.-Y."/>
            <person name="Cho K."/>
            <person name="Sohn K.H."/>
        </authorList>
    </citation>
    <scope>NUCLEOTIDE SEQUENCE</scope>
    <source>
        <strain evidence="1">KR_2_A2</strain>
    </source>
</reference>